<reference evidence="3 4" key="1">
    <citation type="submission" date="2024-03" db="EMBL/GenBank/DDBJ databases">
        <title>Draft genome sequence of Pseudonocardia nematodicida JCM 31783.</title>
        <authorList>
            <person name="Butdee W."/>
            <person name="Duangmal K."/>
        </authorList>
    </citation>
    <scope>NUCLEOTIDE SEQUENCE [LARGE SCALE GENOMIC DNA]</scope>
    <source>
        <strain evidence="3 4">JCM 31783</strain>
    </source>
</reference>
<dbReference type="Proteomes" id="UP001494902">
    <property type="component" value="Unassembled WGS sequence"/>
</dbReference>
<feature type="domain" description="AbiEi antitoxin C-terminal" evidence="2">
    <location>
        <begin position="59"/>
        <end position="149"/>
    </location>
</feature>
<dbReference type="InterPro" id="IPR018547">
    <property type="entry name" value="AbiEi_C"/>
</dbReference>
<dbReference type="EMBL" id="JBEDNQ010000015">
    <property type="protein sequence ID" value="MEQ3554577.1"/>
    <property type="molecule type" value="Genomic_DNA"/>
</dbReference>
<evidence type="ECO:0000313" key="4">
    <source>
        <dbReference type="Proteomes" id="UP001494902"/>
    </source>
</evidence>
<dbReference type="RefSeq" id="WP_349301650.1">
    <property type="nucleotide sequence ID" value="NZ_JBEDNQ010000015.1"/>
</dbReference>
<evidence type="ECO:0000259" key="2">
    <source>
        <dbReference type="Pfam" id="PF09407"/>
    </source>
</evidence>
<evidence type="ECO:0000313" key="3">
    <source>
        <dbReference type="EMBL" id="MEQ3554577.1"/>
    </source>
</evidence>
<gene>
    <name evidence="3" type="ORF">WIS52_29260</name>
</gene>
<proteinExistence type="predicted"/>
<evidence type="ECO:0000259" key="1">
    <source>
        <dbReference type="Pfam" id="PF04480"/>
    </source>
</evidence>
<dbReference type="Pfam" id="PF04480">
    <property type="entry name" value="DUF559"/>
    <property type="match status" value="1"/>
</dbReference>
<name>A0ABV1KJD6_9PSEU</name>
<accession>A0ABV1KJD6</accession>
<organism evidence="3 4">
    <name type="scientific">Pseudonocardia nematodicida</name>
    <dbReference type="NCBI Taxonomy" id="1206997"/>
    <lineage>
        <taxon>Bacteria</taxon>
        <taxon>Bacillati</taxon>
        <taxon>Actinomycetota</taxon>
        <taxon>Actinomycetes</taxon>
        <taxon>Pseudonocardiales</taxon>
        <taxon>Pseudonocardiaceae</taxon>
        <taxon>Pseudonocardia</taxon>
    </lineage>
</organism>
<dbReference type="SUPFAM" id="SSF52980">
    <property type="entry name" value="Restriction endonuclease-like"/>
    <property type="match status" value="1"/>
</dbReference>
<protein>
    <submittedName>
        <fullName evidence="3">DUF559 domain-containing protein</fullName>
    </submittedName>
</protein>
<dbReference type="InterPro" id="IPR007569">
    <property type="entry name" value="DUF559"/>
</dbReference>
<keyword evidence="4" id="KW-1185">Reference proteome</keyword>
<dbReference type="Pfam" id="PF09407">
    <property type="entry name" value="AbiEi_1"/>
    <property type="match status" value="1"/>
</dbReference>
<feature type="domain" description="DUF559" evidence="1">
    <location>
        <begin position="223"/>
        <end position="288"/>
    </location>
</feature>
<dbReference type="InterPro" id="IPR011335">
    <property type="entry name" value="Restrct_endonuc-II-like"/>
</dbReference>
<dbReference type="Gene3D" id="3.40.960.10">
    <property type="entry name" value="VSR Endonuclease"/>
    <property type="match status" value="1"/>
</dbReference>
<comment type="caution">
    <text evidence="3">The sequence shown here is derived from an EMBL/GenBank/DDBJ whole genome shotgun (WGS) entry which is preliminary data.</text>
</comment>
<sequence length="306" mass="33634">MSVPGWPEVFRGTAAIEAGLVTRGQLRGPEYHRLLPDTYVRASETPPDLTVRSLAAYHWAGPDAVLCGYSAAEMHGASCAPPTAPAEVVVTVIRDGPRSRHGVVRVRRDLLHPGEITEVDGVRVTSRLRTAFDLARWLSPTEGVVAVDALARGEFTPDLLLHFAVRYPGRRGVRKVLDALSRADARSGSPPETRLRLILVQGGLPRPVPQHPVVDERREILWLDLAYPEHRLGVEYDGGDHFATPEAARADARRHTRLVAAGWRVLRYTSAEMRHSPSRIVAEVRKALELSRPDAGQGELSISPEP</sequence>